<dbReference type="EMBL" id="CACTIH010002090">
    <property type="protein sequence ID" value="CAA2973191.1"/>
    <property type="molecule type" value="Genomic_DNA"/>
</dbReference>
<gene>
    <name evidence="2" type="ORF">OLEA9_A077945</name>
</gene>
<sequence length="149" mass="16412">MKKFKSVGFVFMVGSVVAIYGAACVRWVAVIDQPTMVLMLMLAGKGNEGHYELKMYEKFYKCDGCKIIGFGKDTNAVSVATVSTLNVGTPNPLLPTRIFLAPLSDFLVYQTQKRVKTIAYSFRNAAMNVERTYVVLATAVTNLICIHAV</sequence>
<keyword evidence="3" id="KW-1185">Reference proteome</keyword>
<protein>
    <submittedName>
        <fullName evidence="2">Uncharacterized protein</fullName>
    </submittedName>
</protein>
<keyword evidence="1" id="KW-0472">Membrane</keyword>
<organism evidence="2 3">
    <name type="scientific">Olea europaea subsp. europaea</name>
    <dbReference type="NCBI Taxonomy" id="158383"/>
    <lineage>
        <taxon>Eukaryota</taxon>
        <taxon>Viridiplantae</taxon>
        <taxon>Streptophyta</taxon>
        <taxon>Embryophyta</taxon>
        <taxon>Tracheophyta</taxon>
        <taxon>Spermatophyta</taxon>
        <taxon>Magnoliopsida</taxon>
        <taxon>eudicotyledons</taxon>
        <taxon>Gunneridae</taxon>
        <taxon>Pentapetalae</taxon>
        <taxon>asterids</taxon>
        <taxon>lamiids</taxon>
        <taxon>Lamiales</taxon>
        <taxon>Oleaceae</taxon>
        <taxon>Oleeae</taxon>
        <taxon>Olea</taxon>
    </lineage>
</organism>
<evidence type="ECO:0000313" key="2">
    <source>
        <dbReference type="EMBL" id="CAA2973191.1"/>
    </source>
</evidence>
<dbReference type="Gramene" id="OE9A077945T1">
    <property type="protein sequence ID" value="OE9A077945C1"/>
    <property type="gene ID" value="OE9A077945"/>
</dbReference>
<accession>A0A8S0R451</accession>
<evidence type="ECO:0000256" key="1">
    <source>
        <dbReference type="SAM" id="Phobius"/>
    </source>
</evidence>
<keyword evidence="1" id="KW-0812">Transmembrane</keyword>
<dbReference type="Proteomes" id="UP000594638">
    <property type="component" value="Unassembled WGS sequence"/>
</dbReference>
<keyword evidence="1" id="KW-1133">Transmembrane helix</keyword>
<name>A0A8S0R451_OLEEU</name>
<proteinExistence type="predicted"/>
<comment type="caution">
    <text evidence="2">The sequence shown here is derived from an EMBL/GenBank/DDBJ whole genome shotgun (WGS) entry which is preliminary data.</text>
</comment>
<evidence type="ECO:0000313" key="3">
    <source>
        <dbReference type="Proteomes" id="UP000594638"/>
    </source>
</evidence>
<feature type="transmembrane region" description="Helical" evidence="1">
    <location>
        <begin position="7"/>
        <end position="29"/>
    </location>
</feature>
<dbReference type="AlphaFoldDB" id="A0A8S0R451"/>
<reference evidence="2 3" key="1">
    <citation type="submission" date="2019-12" db="EMBL/GenBank/DDBJ databases">
        <authorList>
            <person name="Alioto T."/>
            <person name="Alioto T."/>
            <person name="Gomez Garrido J."/>
        </authorList>
    </citation>
    <scope>NUCLEOTIDE SEQUENCE [LARGE SCALE GENOMIC DNA]</scope>
</reference>